<dbReference type="GO" id="GO:0000156">
    <property type="term" value="F:phosphorelay response regulator activity"/>
    <property type="evidence" value="ECO:0007669"/>
    <property type="project" value="TreeGrafter"/>
</dbReference>
<proteinExistence type="predicted"/>
<dbReference type="InterPro" id="IPR001789">
    <property type="entry name" value="Sig_transdc_resp-reg_receiver"/>
</dbReference>
<dbReference type="InterPro" id="IPR036388">
    <property type="entry name" value="WH-like_DNA-bd_sf"/>
</dbReference>
<dbReference type="GO" id="GO:0032993">
    <property type="term" value="C:protein-DNA complex"/>
    <property type="evidence" value="ECO:0007669"/>
    <property type="project" value="TreeGrafter"/>
</dbReference>
<dbReference type="EMBL" id="HE663493">
    <property type="protein sequence ID" value="CCG08757.1"/>
    <property type="molecule type" value="Genomic_DNA"/>
</dbReference>
<evidence type="ECO:0000259" key="8">
    <source>
        <dbReference type="PROSITE" id="PS50110"/>
    </source>
</evidence>
<dbReference type="PROSITE" id="PS50110">
    <property type="entry name" value="RESPONSE_REGULATORY"/>
    <property type="match status" value="1"/>
</dbReference>
<gene>
    <name evidence="10" type="ORF">RSPPHO_02131</name>
</gene>
<dbReference type="InterPro" id="IPR016032">
    <property type="entry name" value="Sig_transdc_resp-reg_C-effctor"/>
</dbReference>
<reference evidence="10 11" key="1">
    <citation type="submission" date="2012-02" db="EMBL/GenBank/DDBJ databases">
        <title>Shotgun genome sequence of Phaeospirillum photometricum DSM 122.</title>
        <authorList>
            <person name="Duquesne K."/>
            <person name="Sturgis J."/>
        </authorList>
    </citation>
    <scope>NUCLEOTIDE SEQUENCE [LARGE SCALE GENOMIC DNA]</scope>
    <source>
        <strain evidence="11">DSM122</strain>
    </source>
</reference>
<dbReference type="PATRIC" id="fig|1150469.3.peg.2399"/>
<dbReference type="PANTHER" id="PTHR48111">
    <property type="entry name" value="REGULATOR OF RPOS"/>
    <property type="match status" value="1"/>
</dbReference>
<dbReference type="Gene3D" id="3.40.50.2300">
    <property type="match status" value="1"/>
</dbReference>
<evidence type="ECO:0000313" key="11">
    <source>
        <dbReference type="Proteomes" id="UP000033220"/>
    </source>
</evidence>
<dbReference type="Pfam" id="PF00486">
    <property type="entry name" value="Trans_reg_C"/>
    <property type="match status" value="1"/>
</dbReference>
<dbReference type="SMART" id="SM00862">
    <property type="entry name" value="Trans_reg_C"/>
    <property type="match status" value="1"/>
</dbReference>
<dbReference type="KEGG" id="rpm:RSPPHO_02131"/>
<feature type="domain" description="OmpR/PhoB-type" evidence="9">
    <location>
        <begin position="131"/>
        <end position="227"/>
    </location>
</feature>
<sequence>MPLMTTTAHVLVVDDDPVVRAVLTACLSRAGYRVDEAEDAAGLKAWLAQGGLDLVVLDVKLPDGDGMALAREVRARGGIGIIMVTERGTPDDRALGLEIGADDYLPKPVYPRELLARVRNVLERRAPLRTGSLLVFGPWRLDPRERRVSDALGRVLDLTPAEFDLLNVLVTRAGRLQSRDQLQDALGAADTDAGPRSIDILISRLRKKLNAPEMIETCRGQGYRFTAAVTRG</sequence>
<evidence type="ECO:0000256" key="4">
    <source>
        <dbReference type="ARBA" id="ARBA00023125"/>
    </source>
</evidence>
<keyword evidence="2" id="KW-0902">Two-component regulatory system</keyword>
<dbReference type="SUPFAM" id="SSF46894">
    <property type="entry name" value="C-terminal effector domain of the bipartite response regulators"/>
    <property type="match status" value="1"/>
</dbReference>
<feature type="modified residue" description="4-aspartylphosphate" evidence="6">
    <location>
        <position position="58"/>
    </location>
</feature>
<dbReference type="Proteomes" id="UP000033220">
    <property type="component" value="Chromosome DSM 122"/>
</dbReference>
<evidence type="ECO:0000256" key="1">
    <source>
        <dbReference type="ARBA" id="ARBA00022553"/>
    </source>
</evidence>
<dbReference type="InterPro" id="IPR039420">
    <property type="entry name" value="WalR-like"/>
</dbReference>
<keyword evidence="5" id="KW-0804">Transcription</keyword>
<evidence type="ECO:0000256" key="2">
    <source>
        <dbReference type="ARBA" id="ARBA00023012"/>
    </source>
</evidence>
<protein>
    <submittedName>
        <fullName evidence="10">Two-component transcriptional regulator</fullName>
    </submittedName>
</protein>
<evidence type="ECO:0000256" key="6">
    <source>
        <dbReference type="PROSITE-ProRule" id="PRU00169"/>
    </source>
</evidence>
<dbReference type="PROSITE" id="PS51755">
    <property type="entry name" value="OMPR_PHOB"/>
    <property type="match status" value="1"/>
</dbReference>
<dbReference type="GO" id="GO:0000976">
    <property type="term" value="F:transcription cis-regulatory region binding"/>
    <property type="evidence" value="ECO:0007669"/>
    <property type="project" value="TreeGrafter"/>
</dbReference>
<dbReference type="eggNOG" id="COG0745">
    <property type="taxonomic scope" value="Bacteria"/>
</dbReference>
<dbReference type="PANTHER" id="PTHR48111:SF4">
    <property type="entry name" value="DNA-BINDING DUAL TRANSCRIPTIONAL REGULATOR OMPR"/>
    <property type="match status" value="1"/>
</dbReference>
<dbReference type="SUPFAM" id="SSF52172">
    <property type="entry name" value="CheY-like"/>
    <property type="match status" value="1"/>
</dbReference>
<dbReference type="InterPro" id="IPR011006">
    <property type="entry name" value="CheY-like_superfamily"/>
</dbReference>
<dbReference type="Gene3D" id="6.10.250.690">
    <property type="match status" value="1"/>
</dbReference>
<dbReference type="CDD" id="cd00383">
    <property type="entry name" value="trans_reg_C"/>
    <property type="match status" value="1"/>
</dbReference>
<keyword evidence="4 7" id="KW-0238">DNA-binding</keyword>
<evidence type="ECO:0000256" key="5">
    <source>
        <dbReference type="ARBA" id="ARBA00023163"/>
    </source>
</evidence>
<dbReference type="AlphaFoldDB" id="H6SL92"/>
<name>H6SL92_PARPM</name>
<dbReference type="Pfam" id="PF00072">
    <property type="entry name" value="Response_reg"/>
    <property type="match status" value="1"/>
</dbReference>
<evidence type="ECO:0000256" key="3">
    <source>
        <dbReference type="ARBA" id="ARBA00023015"/>
    </source>
</evidence>
<dbReference type="SMART" id="SM00448">
    <property type="entry name" value="REC"/>
    <property type="match status" value="1"/>
</dbReference>
<feature type="domain" description="Response regulatory" evidence="8">
    <location>
        <begin position="9"/>
        <end position="122"/>
    </location>
</feature>
<dbReference type="STRING" id="1150469.RSPPHO_02131"/>
<keyword evidence="11" id="KW-1185">Reference proteome</keyword>
<feature type="DNA-binding region" description="OmpR/PhoB-type" evidence="7">
    <location>
        <begin position="131"/>
        <end position="227"/>
    </location>
</feature>
<evidence type="ECO:0000256" key="7">
    <source>
        <dbReference type="PROSITE-ProRule" id="PRU01091"/>
    </source>
</evidence>
<dbReference type="HOGENOM" id="CLU_000445_30_4_5"/>
<organism evidence="10 11">
    <name type="scientific">Pararhodospirillum photometricum DSM 122</name>
    <dbReference type="NCBI Taxonomy" id="1150469"/>
    <lineage>
        <taxon>Bacteria</taxon>
        <taxon>Pseudomonadati</taxon>
        <taxon>Pseudomonadota</taxon>
        <taxon>Alphaproteobacteria</taxon>
        <taxon>Rhodospirillales</taxon>
        <taxon>Rhodospirillaceae</taxon>
        <taxon>Pararhodospirillum</taxon>
    </lineage>
</organism>
<dbReference type="GO" id="GO:0006355">
    <property type="term" value="P:regulation of DNA-templated transcription"/>
    <property type="evidence" value="ECO:0007669"/>
    <property type="project" value="InterPro"/>
</dbReference>
<evidence type="ECO:0000313" key="10">
    <source>
        <dbReference type="EMBL" id="CCG08757.1"/>
    </source>
</evidence>
<evidence type="ECO:0000259" key="9">
    <source>
        <dbReference type="PROSITE" id="PS51755"/>
    </source>
</evidence>
<keyword evidence="3" id="KW-0805">Transcription regulation</keyword>
<accession>H6SL92</accession>
<dbReference type="GO" id="GO:0005829">
    <property type="term" value="C:cytosol"/>
    <property type="evidence" value="ECO:0007669"/>
    <property type="project" value="TreeGrafter"/>
</dbReference>
<dbReference type="InterPro" id="IPR001867">
    <property type="entry name" value="OmpR/PhoB-type_DNA-bd"/>
</dbReference>
<dbReference type="Gene3D" id="1.10.10.10">
    <property type="entry name" value="Winged helix-like DNA-binding domain superfamily/Winged helix DNA-binding domain"/>
    <property type="match status" value="1"/>
</dbReference>
<keyword evidence="1 6" id="KW-0597">Phosphoprotein</keyword>